<organism evidence="2 3">
    <name type="scientific">Herbidospora galbida</name>
    <dbReference type="NCBI Taxonomy" id="2575442"/>
    <lineage>
        <taxon>Bacteria</taxon>
        <taxon>Bacillati</taxon>
        <taxon>Actinomycetota</taxon>
        <taxon>Actinomycetes</taxon>
        <taxon>Streptosporangiales</taxon>
        <taxon>Streptosporangiaceae</taxon>
        <taxon>Herbidospora</taxon>
    </lineage>
</organism>
<dbReference type="RefSeq" id="WP_137245206.1">
    <property type="nucleotide sequence ID" value="NZ_SZQA01000001.1"/>
</dbReference>
<proteinExistence type="predicted"/>
<protein>
    <recommendedName>
        <fullName evidence="4">Sensor domain-containing protein</fullName>
    </recommendedName>
</protein>
<evidence type="ECO:0000313" key="2">
    <source>
        <dbReference type="EMBL" id="TKK91518.1"/>
    </source>
</evidence>
<keyword evidence="1" id="KW-0732">Signal</keyword>
<evidence type="ECO:0008006" key="4">
    <source>
        <dbReference type="Google" id="ProtNLM"/>
    </source>
</evidence>
<gene>
    <name evidence="2" type="ORF">FDA94_01690</name>
</gene>
<dbReference type="EMBL" id="SZQA01000001">
    <property type="protein sequence ID" value="TKK91518.1"/>
    <property type="molecule type" value="Genomic_DNA"/>
</dbReference>
<reference evidence="2 3" key="1">
    <citation type="submission" date="2019-04" db="EMBL/GenBank/DDBJ databases">
        <title>Herbidospora sp. NEAU-GS14.nov., a novel actinomycete isolated from soil.</title>
        <authorList>
            <person name="Han L."/>
        </authorList>
    </citation>
    <scope>NUCLEOTIDE SEQUENCE [LARGE SCALE GENOMIC DNA]</scope>
    <source>
        <strain evidence="2 3">NEAU-GS14</strain>
    </source>
</reference>
<evidence type="ECO:0000313" key="3">
    <source>
        <dbReference type="Proteomes" id="UP000308705"/>
    </source>
</evidence>
<feature type="chain" id="PRO_5020415753" description="Sensor domain-containing protein" evidence="1">
    <location>
        <begin position="20"/>
        <end position="194"/>
    </location>
</feature>
<feature type="signal peptide" evidence="1">
    <location>
        <begin position="1"/>
        <end position="19"/>
    </location>
</feature>
<sequence length="194" mass="20828">MITALVLAGALAVAPLSTAELKQALLTKKDFGKGTAVLVGESDAGIVSRFWVDNARCMDALKAYDEVFGGSHPTVTTVGKVAALQQVFTGDAATIKIMKSAASKVWPACDGQTTLHRKHVFKRKKVANLGDATYAFEISFNYVPAFVSEFVLVAYKSGVIVYQGKSAKGHSTWPTTVKNTKKAVAKLKKLYAKR</sequence>
<comment type="caution">
    <text evidence="2">The sequence shown here is derived from an EMBL/GenBank/DDBJ whole genome shotgun (WGS) entry which is preliminary data.</text>
</comment>
<dbReference type="OrthoDB" id="3525548at2"/>
<name>A0A4U3MPA4_9ACTN</name>
<evidence type="ECO:0000256" key="1">
    <source>
        <dbReference type="SAM" id="SignalP"/>
    </source>
</evidence>
<accession>A0A4U3MPA4</accession>
<dbReference type="Proteomes" id="UP000308705">
    <property type="component" value="Unassembled WGS sequence"/>
</dbReference>
<keyword evidence="3" id="KW-1185">Reference proteome</keyword>
<dbReference type="AlphaFoldDB" id="A0A4U3MPA4"/>